<proteinExistence type="predicted"/>
<gene>
    <name evidence="1" type="ORF">Q604_UNBC12581G0001</name>
</gene>
<dbReference type="AlphaFoldDB" id="W1XVQ4"/>
<sequence>VNAYRIIDSWTKKNVTWNNKPRYNTSSGIMGSIKTSGTLYKARVMDLTTYARGLANGTYSEDKGLMLKTNSDTTSSAGYCKFF</sequence>
<protein>
    <recommendedName>
        <fullName evidence="2">DNRLRE domain-containing protein</fullName>
    </recommendedName>
</protein>
<accession>W1XVQ4</accession>
<feature type="non-terminal residue" evidence="1">
    <location>
        <position position="83"/>
    </location>
</feature>
<evidence type="ECO:0008006" key="2">
    <source>
        <dbReference type="Google" id="ProtNLM"/>
    </source>
</evidence>
<name>W1XVQ4_9ZZZZ</name>
<dbReference type="NCBIfam" id="NF033679">
    <property type="entry name" value="DNRLRE_dom"/>
    <property type="match status" value="1"/>
</dbReference>
<feature type="non-terminal residue" evidence="1">
    <location>
        <position position="1"/>
    </location>
</feature>
<dbReference type="EMBL" id="AZMM01012581">
    <property type="protein sequence ID" value="ETJ32974.1"/>
    <property type="molecule type" value="Genomic_DNA"/>
</dbReference>
<organism evidence="1">
    <name type="scientific">human gut metagenome</name>
    <dbReference type="NCBI Taxonomy" id="408170"/>
    <lineage>
        <taxon>unclassified sequences</taxon>
        <taxon>metagenomes</taxon>
        <taxon>organismal metagenomes</taxon>
    </lineage>
</organism>
<evidence type="ECO:0000313" key="1">
    <source>
        <dbReference type="EMBL" id="ETJ32974.1"/>
    </source>
</evidence>
<comment type="caution">
    <text evidence="1">The sequence shown here is derived from an EMBL/GenBank/DDBJ whole genome shotgun (WGS) entry which is preliminary data.</text>
</comment>
<reference evidence="1" key="1">
    <citation type="submission" date="2013-12" db="EMBL/GenBank/DDBJ databases">
        <title>A Varibaculum cambriense genome reconstructed from a premature infant gut community with otherwise low bacterial novelty that shifts toward anaerobic metabolism during the third week of life.</title>
        <authorList>
            <person name="Brown C.T."/>
            <person name="Sharon I."/>
            <person name="Thomas B.C."/>
            <person name="Castelle C.J."/>
            <person name="Morowitz M.J."/>
            <person name="Banfield J.F."/>
        </authorList>
    </citation>
    <scope>NUCLEOTIDE SEQUENCE</scope>
</reference>